<feature type="transmembrane region" description="Helical" evidence="7">
    <location>
        <begin position="80"/>
        <end position="100"/>
    </location>
</feature>
<dbReference type="Pfam" id="PF02308">
    <property type="entry name" value="MgtC"/>
    <property type="match status" value="1"/>
</dbReference>
<dbReference type="GO" id="GO:0005886">
    <property type="term" value="C:plasma membrane"/>
    <property type="evidence" value="ECO:0007669"/>
    <property type="project" value="UniProtKB-SubCell"/>
</dbReference>
<evidence type="ECO:0000313" key="10">
    <source>
        <dbReference type="Proteomes" id="UP000464495"/>
    </source>
</evidence>
<keyword evidence="7" id="KW-0997">Cell inner membrane</keyword>
<dbReference type="PANTHER" id="PTHR33778">
    <property type="entry name" value="PROTEIN MGTC"/>
    <property type="match status" value="1"/>
</dbReference>
<dbReference type="KEGG" id="amaq:GO499_08940"/>
<feature type="transmembrane region" description="Helical" evidence="7">
    <location>
        <begin position="12"/>
        <end position="34"/>
    </location>
</feature>
<dbReference type="EMBL" id="CP046620">
    <property type="protein sequence ID" value="QHQ35315.1"/>
    <property type="molecule type" value="Genomic_DNA"/>
</dbReference>
<keyword evidence="6 7" id="KW-0472">Membrane</keyword>
<proteinExistence type="inferred from homology"/>
<name>A0A6P1T0L6_9RHOB</name>
<dbReference type="InterPro" id="IPR003416">
    <property type="entry name" value="MgtC/SapB/SrpB/YhiD_fam"/>
</dbReference>
<evidence type="ECO:0000256" key="2">
    <source>
        <dbReference type="ARBA" id="ARBA00009298"/>
    </source>
</evidence>
<feature type="transmembrane region" description="Helical" evidence="7">
    <location>
        <begin position="49"/>
        <end position="68"/>
    </location>
</feature>
<comment type="similarity">
    <text evidence="2 7">Belongs to the MgtC/SapB family.</text>
</comment>
<dbReference type="InterPro" id="IPR049177">
    <property type="entry name" value="MgtC_SapB_SrpB_YhiD_N"/>
</dbReference>
<accession>A0A6P1T0L6</accession>
<dbReference type="PRINTS" id="PR01837">
    <property type="entry name" value="MGTCSAPBPROT"/>
</dbReference>
<organism evidence="9 10">
    <name type="scientific">Algicella marina</name>
    <dbReference type="NCBI Taxonomy" id="2683284"/>
    <lineage>
        <taxon>Bacteria</taxon>
        <taxon>Pseudomonadati</taxon>
        <taxon>Pseudomonadota</taxon>
        <taxon>Alphaproteobacteria</taxon>
        <taxon>Rhodobacterales</taxon>
        <taxon>Paracoccaceae</taxon>
        <taxon>Algicella</taxon>
    </lineage>
</organism>
<evidence type="ECO:0000256" key="3">
    <source>
        <dbReference type="ARBA" id="ARBA00022475"/>
    </source>
</evidence>
<gene>
    <name evidence="9" type="ORF">GO499_08940</name>
</gene>
<protein>
    <recommendedName>
        <fullName evidence="7">Protein MgtC</fullName>
    </recommendedName>
</protein>
<evidence type="ECO:0000256" key="4">
    <source>
        <dbReference type="ARBA" id="ARBA00022692"/>
    </source>
</evidence>
<sequence>MLREALYAGEPAIGLDVTAIRLVTAMLLGSFIGFERESHDRPAGLRTHMMISLASCLFALVALLLVDLPTGDETALRYDPLRLIEAVTAGVAFLAAGSILTKGDTIKGLTTGASMWLAGAIGLAVGTGNATLALMAAVLGVVILRLLRPLKKGIGEE</sequence>
<evidence type="ECO:0000313" key="9">
    <source>
        <dbReference type="EMBL" id="QHQ35315.1"/>
    </source>
</evidence>
<keyword evidence="4 7" id="KW-0812">Transmembrane</keyword>
<keyword evidence="5 7" id="KW-1133">Transmembrane helix</keyword>
<dbReference type="PANTHER" id="PTHR33778:SF1">
    <property type="entry name" value="MAGNESIUM TRANSPORTER YHID-RELATED"/>
    <property type="match status" value="1"/>
</dbReference>
<evidence type="ECO:0000256" key="5">
    <source>
        <dbReference type="ARBA" id="ARBA00022989"/>
    </source>
</evidence>
<evidence type="ECO:0000256" key="7">
    <source>
        <dbReference type="RuleBase" id="RU365041"/>
    </source>
</evidence>
<comment type="subcellular location">
    <subcellularLocation>
        <location evidence="7">Cell inner membrane</location>
        <topology evidence="7">Multi-pass membrane protein</topology>
    </subcellularLocation>
    <subcellularLocation>
        <location evidence="1">Cell membrane</location>
        <topology evidence="1">Multi-pass membrane protein</topology>
    </subcellularLocation>
</comment>
<evidence type="ECO:0000256" key="1">
    <source>
        <dbReference type="ARBA" id="ARBA00004651"/>
    </source>
</evidence>
<keyword evidence="10" id="KW-1185">Reference proteome</keyword>
<keyword evidence="3" id="KW-1003">Cell membrane</keyword>
<reference evidence="9 10" key="1">
    <citation type="submission" date="2019-12" db="EMBL/GenBank/DDBJ databases">
        <title>Complete genome sequence of Algicella marina strain 9Alg 56(T) isolated from the red alga Tichocarpus crinitus.</title>
        <authorList>
            <person name="Kim S.-G."/>
            <person name="Nedashkovskaya O.I."/>
        </authorList>
    </citation>
    <scope>NUCLEOTIDE SEQUENCE [LARGE SCALE GENOMIC DNA]</scope>
    <source>
        <strain evidence="9 10">9Alg 56</strain>
    </source>
</reference>
<dbReference type="RefSeq" id="WP_161861880.1">
    <property type="nucleotide sequence ID" value="NZ_CP046620.1"/>
</dbReference>
<feature type="transmembrane region" description="Helical" evidence="7">
    <location>
        <begin position="120"/>
        <end position="144"/>
    </location>
</feature>
<feature type="domain" description="MgtC/SapB/SrpB/YhiD N-terminal" evidence="8">
    <location>
        <begin position="22"/>
        <end position="152"/>
    </location>
</feature>
<dbReference type="Proteomes" id="UP000464495">
    <property type="component" value="Chromosome"/>
</dbReference>
<dbReference type="AlphaFoldDB" id="A0A6P1T0L6"/>
<evidence type="ECO:0000259" key="8">
    <source>
        <dbReference type="Pfam" id="PF02308"/>
    </source>
</evidence>
<evidence type="ECO:0000256" key="6">
    <source>
        <dbReference type="ARBA" id="ARBA00023136"/>
    </source>
</evidence>